<accession>A0AAQ3UL58</accession>
<evidence type="ECO:0000256" key="17">
    <source>
        <dbReference type="SAM" id="MobiDB-lite"/>
    </source>
</evidence>
<dbReference type="InterPro" id="IPR041577">
    <property type="entry name" value="RT_RNaseH_2"/>
</dbReference>
<dbReference type="InterPro" id="IPR016197">
    <property type="entry name" value="Chromo-like_dom_sf"/>
</dbReference>
<sequence length="1460" mass="163246">MDANVQRILDEMQKMEKRQETRFTDLELSLTGASQKFDERLDALEAATTKFAEWRPSIESTVDTVRSEVGMIRKHMERTVLESSSASPGILPSPHPVKQPIPQASPGLPGHADIGSAHGSVFAHVHDKGMSSKIPSPSQRWLLHSSDDQHTHAHHTGSTRVGRLPKLLFPQFDGENPKLWISRCENYFDLYAVESEMWIRVAIMHCSGPAARWIQSVESRLRRCSWNEFCVLLLTRFGKDEHELLLRQLIHVSHMGSVADYIAQFTELVDQLAAYESSMDSRYYTTKFIEGLQPSIRSAVLLHRPQDLDTACALAALHEEVTDPARYRGVKQSAFSPFTQPSPKGPHSLPLPPRIDKPHIIPPDKKLQAVAPSAPPDKMAALKAYRKAQGLCFRCADKWAPGHKCSPTVQLHVVQELWELFQLSSDEPDESSLLTEDKPQLFMALSTAAANGQYPTTTLKFRGTLSGQNILILVDSGSTHTFVSSAIAAQIPDVIAVHNPLVVQVANGNQMICRSELNNATWSVQGVSFCSNMKILPLTSYDLIVGMDWLETLSPMHIHWAQKWIQFYFQGQSIILQGELPPNYELTVLELSVLVDDPQDSVIPPCIRPLLDTYAAVFDAPKGLPPSRSFDHAIPLIAGAQPFVIRPYRYPPTLKSEIENQVTQMLSDGIIRPSSSPFSSSVVMTKKKDGSWRFCIDYRFLNALTIKSKFPIPIIDEFLDELSHACWFTKLDLRSGFHQILLQAGEEHKTAFTTHLGQYEFLVMPFGVTGGPGTFQKAMNVTLSPVLRLFALVFLDDILIYSSTLEDHLSHIEAVLQLLAQDSWKVKPSKCTFAQQSIAYLGYVISAGQVSTDPAKIAAVLAWPSPSNVKELRSFLGLSGYYRKFVRHYGILSKPLTQLLRKNIVFVWTSETEATFQALKAALVSAPVLALPDFQAQFCIETDASESGIGAVLTQKGHPLAFVSKALGPKTKGLSTYEKEYMAIILAVEQWRAYLQYTEFLIYTDHKSLAQLNTQRLHTTWQQKVFTKLLGFQYQVVYKKGVDNGAADALSRHPSPPAQLAAISSSVPQWATALTTAYATDPSAQDLLVQLSVAQTPVGHYTLHQGLIKYKGRLWLGSYTSIHQQIFHALHSSAIGGHSGFPVTYRRIKQLFYWPGMKSMIHKWVQSCQVCNQAKPDRSLTVAHAFMDNIYKLHGMPQSIISDRDRVFTSTLWRELFRLSALNQTPFQTLYGHAPRHFGIVPDTVGPVQDLSDWLSQRNLMNDIIRQQLNRAQVRMKHQADKRRSERSFDVGDSVYLKLQPYVQSSVARRSNNKLSYKFFGPFEIEAKIGAVAYKLKLPPSSAIHPVFHVSQLKKAPPADQSVSSALPDADLSMQIPIQVLQHRVITRGDDVITQGLVRWSDMPDDLATWEDLEPLQQRFPHAPAWSQAGFQGRRNVTGSVSATSPMTSKAQDQNTTGSS</sequence>
<dbReference type="PROSITE" id="PS00141">
    <property type="entry name" value="ASP_PROTEASE"/>
    <property type="match status" value="1"/>
</dbReference>
<proteinExistence type="predicted"/>
<name>A0AAQ3UL58_PASNO</name>
<evidence type="ECO:0000256" key="4">
    <source>
        <dbReference type="ARBA" id="ARBA00022722"/>
    </source>
</evidence>
<keyword evidence="10" id="KW-0694">RNA-binding</keyword>
<keyword evidence="15" id="KW-0233">DNA recombination</keyword>
<evidence type="ECO:0000256" key="12">
    <source>
        <dbReference type="ARBA" id="ARBA00022918"/>
    </source>
</evidence>
<dbReference type="Pfam" id="PF17919">
    <property type="entry name" value="RT_RNaseH_2"/>
    <property type="match status" value="1"/>
</dbReference>
<dbReference type="GO" id="GO:0003887">
    <property type="term" value="F:DNA-directed DNA polymerase activity"/>
    <property type="evidence" value="ECO:0007669"/>
    <property type="project" value="UniProtKB-KW"/>
</dbReference>
<dbReference type="InterPro" id="IPR043128">
    <property type="entry name" value="Rev_trsase/Diguanyl_cyclase"/>
</dbReference>
<dbReference type="GO" id="GO:0003964">
    <property type="term" value="F:RNA-directed DNA polymerase activity"/>
    <property type="evidence" value="ECO:0007669"/>
    <property type="project" value="UniProtKB-KW"/>
</dbReference>
<keyword evidence="11" id="KW-0229">DNA integration</keyword>
<organism evidence="19 20">
    <name type="scientific">Paspalum notatum var. saurae</name>
    <dbReference type="NCBI Taxonomy" id="547442"/>
    <lineage>
        <taxon>Eukaryota</taxon>
        <taxon>Viridiplantae</taxon>
        <taxon>Streptophyta</taxon>
        <taxon>Embryophyta</taxon>
        <taxon>Tracheophyta</taxon>
        <taxon>Spermatophyta</taxon>
        <taxon>Magnoliopsida</taxon>
        <taxon>Liliopsida</taxon>
        <taxon>Poales</taxon>
        <taxon>Poaceae</taxon>
        <taxon>PACMAD clade</taxon>
        <taxon>Panicoideae</taxon>
        <taxon>Andropogonodae</taxon>
        <taxon>Paspaleae</taxon>
        <taxon>Paspalinae</taxon>
        <taxon>Paspalum</taxon>
    </lineage>
</organism>
<reference evidence="19 20" key="1">
    <citation type="submission" date="2024-02" db="EMBL/GenBank/DDBJ databases">
        <title>High-quality chromosome-scale genome assembly of Pensacola bahiagrass (Paspalum notatum Flugge var. saurae).</title>
        <authorList>
            <person name="Vega J.M."/>
            <person name="Podio M."/>
            <person name="Orjuela J."/>
            <person name="Siena L.A."/>
            <person name="Pessino S.C."/>
            <person name="Combes M.C."/>
            <person name="Mariac C."/>
            <person name="Albertini E."/>
            <person name="Pupilli F."/>
            <person name="Ortiz J.P.A."/>
            <person name="Leblanc O."/>
        </authorList>
    </citation>
    <scope>NUCLEOTIDE SEQUENCE [LARGE SCALE GENOMIC DNA]</scope>
    <source>
        <strain evidence="19">R1</strain>
        <tissue evidence="19">Leaf</tissue>
    </source>
</reference>
<dbReference type="EMBL" id="CP144752">
    <property type="protein sequence ID" value="WVZ91209.1"/>
    <property type="molecule type" value="Genomic_DNA"/>
</dbReference>
<dbReference type="SUPFAM" id="SSF50630">
    <property type="entry name" value="Acid proteases"/>
    <property type="match status" value="1"/>
</dbReference>
<dbReference type="GO" id="GO:0006508">
    <property type="term" value="P:proteolysis"/>
    <property type="evidence" value="ECO:0007669"/>
    <property type="project" value="UniProtKB-KW"/>
</dbReference>
<dbReference type="PANTHER" id="PTHR37984:SF5">
    <property type="entry name" value="PROTEIN NYNRIN-LIKE"/>
    <property type="match status" value="1"/>
</dbReference>
<dbReference type="Pfam" id="PF03732">
    <property type="entry name" value="Retrotrans_gag"/>
    <property type="match status" value="1"/>
</dbReference>
<evidence type="ECO:0000256" key="1">
    <source>
        <dbReference type="ARBA" id="ARBA00022670"/>
    </source>
</evidence>
<keyword evidence="14" id="KW-0238">DNA-binding</keyword>
<keyword evidence="16" id="KW-0511">Multifunctional enzyme</keyword>
<keyword evidence="4" id="KW-0540">Nuclease</keyword>
<dbReference type="Gene3D" id="2.40.70.10">
    <property type="entry name" value="Acid Proteases"/>
    <property type="match status" value="1"/>
</dbReference>
<keyword evidence="8" id="KW-0378">Hydrolase</keyword>
<dbReference type="Gene3D" id="1.10.340.70">
    <property type="match status" value="1"/>
</dbReference>
<keyword evidence="5" id="KW-0479">Metal-binding</keyword>
<evidence type="ECO:0000256" key="7">
    <source>
        <dbReference type="ARBA" id="ARBA00022759"/>
    </source>
</evidence>
<evidence type="ECO:0000256" key="9">
    <source>
        <dbReference type="ARBA" id="ARBA00022842"/>
    </source>
</evidence>
<dbReference type="PROSITE" id="PS50878">
    <property type="entry name" value="RT_POL"/>
    <property type="match status" value="1"/>
</dbReference>
<dbReference type="SUPFAM" id="SSF53098">
    <property type="entry name" value="Ribonuclease H-like"/>
    <property type="match status" value="1"/>
</dbReference>
<evidence type="ECO:0000256" key="5">
    <source>
        <dbReference type="ARBA" id="ARBA00022723"/>
    </source>
</evidence>
<evidence type="ECO:0000256" key="8">
    <source>
        <dbReference type="ARBA" id="ARBA00022801"/>
    </source>
</evidence>
<dbReference type="SUPFAM" id="SSF56672">
    <property type="entry name" value="DNA/RNA polymerases"/>
    <property type="match status" value="1"/>
</dbReference>
<evidence type="ECO:0000256" key="10">
    <source>
        <dbReference type="ARBA" id="ARBA00022884"/>
    </source>
</evidence>
<dbReference type="SUPFAM" id="SSF54160">
    <property type="entry name" value="Chromo domain-like"/>
    <property type="match status" value="1"/>
</dbReference>
<dbReference type="FunFam" id="3.30.70.270:FF:000020">
    <property type="entry name" value="Transposon Tf2-6 polyprotein-like Protein"/>
    <property type="match status" value="1"/>
</dbReference>
<dbReference type="InterPro" id="IPR000477">
    <property type="entry name" value="RT_dom"/>
</dbReference>
<dbReference type="Pfam" id="PF24626">
    <property type="entry name" value="SH3_Tf2-1"/>
    <property type="match status" value="1"/>
</dbReference>
<keyword evidence="13" id="KW-0239">DNA-directed DNA polymerase</keyword>
<dbReference type="CDD" id="cd01647">
    <property type="entry name" value="RT_LTR"/>
    <property type="match status" value="1"/>
</dbReference>
<dbReference type="InterPro" id="IPR056924">
    <property type="entry name" value="SH3_Tf2-1"/>
</dbReference>
<dbReference type="PANTHER" id="PTHR37984">
    <property type="entry name" value="PROTEIN CBG26694"/>
    <property type="match status" value="1"/>
</dbReference>
<dbReference type="Gene3D" id="3.30.70.270">
    <property type="match status" value="2"/>
</dbReference>
<keyword evidence="2" id="KW-0808">Transferase</keyword>
<evidence type="ECO:0000256" key="15">
    <source>
        <dbReference type="ARBA" id="ARBA00023172"/>
    </source>
</evidence>
<protein>
    <recommendedName>
        <fullName evidence="18">Reverse transcriptase domain-containing protein</fullName>
    </recommendedName>
</protein>
<dbReference type="InterPro" id="IPR005162">
    <property type="entry name" value="Retrotrans_gag_dom"/>
</dbReference>
<keyword evidence="7" id="KW-0255">Endonuclease</keyword>
<feature type="region of interest" description="Disordered" evidence="17">
    <location>
        <begin position="1425"/>
        <end position="1460"/>
    </location>
</feature>
<keyword evidence="1" id="KW-0645">Protease</keyword>
<keyword evidence="6" id="KW-0064">Aspartyl protease</keyword>
<dbReference type="GO" id="GO:0004190">
    <property type="term" value="F:aspartic-type endopeptidase activity"/>
    <property type="evidence" value="ECO:0007669"/>
    <property type="project" value="UniProtKB-KW"/>
</dbReference>
<dbReference type="Gene3D" id="3.10.20.370">
    <property type="match status" value="1"/>
</dbReference>
<dbReference type="Pfam" id="PF08284">
    <property type="entry name" value="RVP_2"/>
    <property type="match status" value="1"/>
</dbReference>
<dbReference type="GO" id="GO:0003677">
    <property type="term" value="F:DNA binding"/>
    <property type="evidence" value="ECO:0007669"/>
    <property type="project" value="UniProtKB-KW"/>
</dbReference>
<feature type="domain" description="Reverse transcriptase" evidence="18">
    <location>
        <begin position="666"/>
        <end position="845"/>
    </location>
</feature>
<dbReference type="CDD" id="cd09274">
    <property type="entry name" value="RNase_HI_RT_Ty3"/>
    <property type="match status" value="1"/>
</dbReference>
<evidence type="ECO:0000256" key="14">
    <source>
        <dbReference type="ARBA" id="ARBA00023125"/>
    </source>
</evidence>
<evidence type="ECO:0000256" key="13">
    <source>
        <dbReference type="ARBA" id="ARBA00022932"/>
    </source>
</evidence>
<feature type="compositionally biased region" description="Polar residues" evidence="17">
    <location>
        <begin position="1435"/>
        <end position="1460"/>
    </location>
</feature>
<keyword evidence="9" id="KW-0460">Magnesium</keyword>
<dbReference type="InterPro" id="IPR001969">
    <property type="entry name" value="Aspartic_peptidase_AS"/>
</dbReference>
<dbReference type="InterPro" id="IPR050951">
    <property type="entry name" value="Retrovirus_Pol_polyprotein"/>
</dbReference>
<dbReference type="GO" id="GO:0006310">
    <property type="term" value="P:DNA recombination"/>
    <property type="evidence" value="ECO:0007669"/>
    <property type="project" value="UniProtKB-KW"/>
</dbReference>
<keyword evidence="3" id="KW-0548">Nucleotidyltransferase</keyword>
<evidence type="ECO:0000259" key="18">
    <source>
        <dbReference type="PROSITE" id="PS50878"/>
    </source>
</evidence>
<keyword evidence="20" id="KW-1185">Reference proteome</keyword>
<dbReference type="InterPro" id="IPR041588">
    <property type="entry name" value="Integrase_H2C2"/>
</dbReference>
<dbReference type="Gene3D" id="3.10.10.10">
    <property type="entry name" value="HIV Type 1 Reverse Transcriptase, subunit A, domain 1"/>
    <property type="match status" value="1"/>
</dbReference>
<dbReference type="InterPro" id="IPR021109">
    <property type="entry name" value="Peptidase_aspartic_dom_sf"/>
</dbReference>
<evidence type="ECO:0000256" key="16">
    <source>
        <dbReference type="ARBA" id="ARBA00023268"/>
    </source>
</evidence>
<dbReference type="GO" id="GO:0004519">
    <property type="term" value="F:endonuclease activity"/>
    <property type="evidence" value="ECO:0007669"/>
    <property type="project" value="UniProtKB-KW"/>
</dbReference>
<evidence type="ECO:0000256" key="6">
    <source>
        <dbReference type="ARBA" id="ARBA00022750"/>
    </source>
</evidence>
<dbReference type="GO" id="GO:0015074">
    <property type="term" value="P:DNA integration"/>
    <property type="evidence" value="ECO:0007669"/>
    <property type="project" value="UniProtKB-KW"/>
</dbReference>
<evidence type="ECO:0000256" key="3">
    <source>
        <dbReference type="ARBA" id="ARBA00022695"/>
    </source>
</evidence>
<dbReference type="Pfam" id="PF00078">
    <property type="entry name" value="RVT_1"/>
    <property type="match status" value="1"/>
</dbReference>
<dbReference type="InterPro" id="IPR012337">
    <property type="entry name" value="RNaseH-like_sf"/>
</dbReference>
<dbReference type="GO" id="GO:0046872">
    <property type="term" value="F:metal ion binding"/>
    <property type="evidence" value="ECO:0007669"/>
    <property type="project" value="UniProtKB-KW"/>
</dbReference>
<dbReference type="CDD" id="cd00303">
    <property type="entry name" value="retropepsin_like"/>
    <property type="match status" value="1"/>
</dbReference>
<evidence type="ECO:0000256" key="2">
    <source>
        <dbReference type="ARBA" id="ARBA00022679"/>
    </source>
</evidence>
<dbReference type="InterPro" id="IPR043502">
    <property type="entry name" value="DNA/RNA_pol_sf"/>
</dbReference>
<evidence type="ECO:0000313" key="19">
    <source>
        <dbReference type="EMBL" id="WVZ91209.1"/>
    </source>
</evidence>
<dbReference type="Pfam" id="PF17921">
    <property type="entry name" value="Integrase_H2C2"/>
    <property type="match status" value="1"/>
</dbReference>
<evidence type="ECO:0000313" key="20">
    <source>
        <dbReference type="Proteomes" id="UP001341281"/>
    </source>
</evidence>
<dbReference type="Proteomes" id="UP001341281">
    <property type="component" value="Chromosome 08"/>
</dbReference>
<dbReference type="GO" id="GO:0003723">
    <property type="term" value="F:RNA binding"/>
    <property type="evidence" value="ECO:0007669"/>
    <property type="project" value="UniProtKB-KW"/>
</dbReference>
<keyword evidence="12" id="KW-0695">RNA-directed DNA polymerase</keyword>
<evidence type="ECO:0000256" key="11">
    <source>
        <dbReference type="ARBA" id="ARBA00022908"/>
    </source>
</evidence>
<gene>
    <name evidence="19" type="ORF">U9M48_037412</name>
</gene>